<name>A0A7X0UB81_9BURK</name>
<dbReference type="EMBL" id="JACHLK010000009">
    <property type="protein sequence ID" value="MBB6561674.1"/>
    <property type="molecule type" value="Genomic_DNA"/>
</dbReference>
<feature type="chain" id="PRO_5031004085" evidence="1">
    <location>
        <begin position="23"/>
        <end position="217"/>
    </location>
</feature>
<feature type="signal peptide" evidence="1">
    <location>
        <begin position="1"/>
        <end position="22"/>
    </location>
</feature>
<gene>
    <name evidence="2" type="ORF">HNP48_004368</name>
</gene>
<dbReference type="GO" id="GO:0008233">
    <property type="term" value="F:peptidase activity"/>
    <property type="evidence" value="ECO:0007669"/>
    <property type="project" value="UniProtKB-KW"/>
</dbReference>
<dbReference type="NCBIfam" id="TIGR02281">
    <property type="entry name" value="clan_AA_DTGA"/>
    <property type="match status" value="1"/>
</dbReference>
<keyword evidence="1" id="KW-0732">Signal</keyword>
<dbReference type="Gene3D" id="2.40.70.10">
    <property type="entry name" value="Acid Proteases"/>
    <property type="match status" value="1"/>
</dbReference>
<keyword evidence="3" id="KW-1185">Reference proteome</keyword>
<sequence length="217" mass="22956">MRPLRSISCFALAASLAWPLAAQPSGKSIALAGMLGSKALLVVDGGEPRAVGPGETHQGVKVLSVTRDEATVDIQGTRRLLRLGESPVALGSSGSGKRIVLMADTQGHFINTGTINGKPMKYMVDTGASVVAIGKPDADRMGIKVDDSQKVIMSTANGSAVGWRVRLNSVRLGDVEVLGVMAVIMPEGMPFVLLGNSFLTQFQMTRTNDQMVLEKRH</sequence>
<protein>
    <submittedName>
        <fullName evidence="2">Aspartyl protease family protein</fullName>
    </submittedName>
</protein>
<evidence type="ECO:0000313" key="2">
    <source>
        <dbReference type="EMBL" id="MBB6561674.1"/>
    </source>
</evidence>
<dbReference type="Pfam" id="PF13975">
    <property type="entry name" value="gag-asp_proteas"/>
    <property type="match status" value="1"/>
</dbReference>
<organism evidence="2 3">
    <name type="scientific">Acidovorax soli</name>
    <dbReference type="NCBI Taxonomy" id="592050"/>
    <lineage>
        <taxon>Bacteria</taxon>
        <taxon>Pseudomonadati</taxon>
        <taxon>Pseudomonadota</taxon>
        <taxon>Betaproteobacteria</taxon>
        <taxon>Burkholderiales</taxon>
        <taxon>Comamonadaceae</taxon>
        <taxon>Acidovorax</taxon>
    </lineage>
</organism>
<keyword evidence="2" id="KW-0378">Hydrolase</keyword>
<dbReference type="InterPro" id="IPR011969">
    <property type="entry name" value="Clan_AA_Asp_peptidase_C"/>
</dbReference>
<dbReference type="Proteomes" id="UP000575083">
    <property type="component" value="Unassembled WGS sequence"/>
</dbReference>
<dbReference type="GO" id="GO:0006508">
    <property type="term" value="P:proteolysis"/>
    <property type="evidence" value="ECO:0007669"/>
    <property type="project" value="UniProtKB-KW"/>
</dbReference>
<dbReference type="InterPro" id="IPR034122">
    <property type="entry name" value="Retropepsin-like_bacterial"/>
</dbReference>
<dbReference type="RefSeq" id="WP_184861230.1">
    <property type="nucleotide sequence ID" value="NZ_JACHLK010000009.1"/>
</dbReference>
<dbReference type="SUPFAM" id="SSF50630">
    <property type="entry name" value="Acid proteases"/>
    <property type="match status" value="1"/>
</dbReference>
<dbReference type="InterPro" id="IPR021109">
    <property type="entry name" value="Peptidase_aspartic_dom_sf"/>
</dbReference>
<keyword evidence="2" id="KW-0645">Protease</keyword>
<evidence type="ECO:0000313" key="3">
    <source>
        <dbReference type="Proteomes" id="UP000575083"/>
    </source>
</evidence>
<dbReference type="AlphaFoldDB" id="A0A7X0UB81"/>
<accession>A0A7X0UB81</accession>
<proteinExistence type="predicted"/>
<comment type="caution">
    <text evidence="2">The sequence shown here is derived from an EMBL/GenBank/DDBJ whole genome shotgun (WGS) entry which is preliminary data.</text>
</comment>
<evidence type="ECO:0000256" key="1">
    <source>
        <dbReference type="SAM" id="SignalP"/>
    </source>
</evidence>
<reference evidence="2 3" key="1">
    <citation type="submission" date="2020-08" db="EMBL/GenBank/DDBJ databases">
        <title>Functional genomics of gut bacteria from endangered species of beetles.</title>
        <authorList>
            <person name="Carlos-Shanley C."/>
        </authorList>
    </citation>
    <scope>NUCLEOTIDE SEQUENCE [LARGE SCALE GENOMIC DNA]</scope>
    <source>
        <strain evidence="2 3">S00198</strain>
    </source>
</reference>
<dbReference type="CDD" id="cd05483">
    <property type="entry name" value="retropepsin_like_bacteria"/>
    <property type="match status" value="1"/>
</dbReference>